<reference evidence="3" key="1">
    <citation type="submission" date="2021-02" db="EMBL/GenBank/DDBJ databases">
        <authorList>
            <person name="Dougan E. K."/>
            <person name="Rhodes N."/>
            <person name="Thang M."/>
            <person name="Chan C."/>
        </authorList>
    </citation>
    <scope>NUCLEOTIDE SEQUENCE</scope>
</reference>
<evidence type="ECO:0000313" key="2">
    <source>
        <dbReference type="EMBL" id="CAE8619891.1"/>
    </source>
</evidence>
<evidence type="ECO:0000256" key="1">
    <source>
        <dbReference type="SAM" id="MobiDB-lite"/>
    </source>
</evidence>
<dbReference type="Proteomes" id="UP000654075">
    <property type="component" value="Unassembled WGS sequence"/>
</dbReference>
<feature type="region of interest" description="Disordered" evidence="1">
    <location>
        <begin position="46"/>
        <end position="65"/>
    </location>
</feature>
<organism evidence="3 4">
    <name type="scientific">Polarella glacialis</name>
    <name type="common">Dinoflagellate</name>
    <dbReference type="NCBI Taxonomy" id="89957"/>
    <lineage>
        <taxon>Eukaryota</taxon>
        <taxon>Sar</taxon>
        <taxon>Alveolata</taxon>
        <taxon>Dinophyceae</taxon>
        <taxon>Suessiales</taxon>
        <taxon>Suessiaceae</taxon>
        <taxon>Polarella</taxon>
    </lineage>
</organism>
<name>A0A813HZV7_POLGL</name>
<gene>
    <name evidence="2" type="ORF">PGLA1383_LOCUS37469</name>
    <name evidence="3" type="ORF">PGLA1383_LOCUS57588</name>
</gene>
<protein>
    <submittedName>
        <fullName evidence="3">Uncharacterized protein</fullName>
    </submittedName>
</protein>
<sequence length="229" mass="24419">MAPVSAPLGGEDAFVLRRDSAAPRKGDGGGRSRLFRFGGPCRDGFFGDAEASGSPGRRHSHRSLRDLKKSPASKLFVLPLLWATLALLHRPEGRDEVSFAPVPLARAAPLLPFSRASAAPGLPGLRSPRLRTLPTAATSEEGSEPALPPEEEKQKLEADRQGALKAAIDKFDLKAIIEALGLPLGLFVAIEAFILVGEVALVVWGVKLLPPEWLSGLPEEVRSFLQIGS</sequence>
<dbReference type="EMBL" id="CAJNNV010027251">
    <property type="protein sequence ID" value="CAE8619891.1"/>
    <property type="molecule type" value="Genomic_DNA"/>
</dbReference>
<proteinExistence type="predicted"/>
<evidence type="ECO:0000313" key="3">
    <source>
        <dbReference type="EMBL" id="CAE8643224.1"/>
    </source>
</evidence>
<comment type="caution">
    <text evidence="3">The sequence shown here is derived from an EMBL/GenBank/DDBJ whole genome shotgun (WGS) entry which is preliminary data.</text>
</comment>
<evidence type="ECO:0000313" key="4">
    <source>
        <dbReference type="Proteomes" id="UP000654075"/>
    </source>
</evidence>
<dbReference type="AlphaFoldDB" id="A0A813HZV7"/>
<keyword evidence="4" id="KW-1185">Reference proteome</keyword>
<accession>A0A813HZV7</accession>
<feature type="region of interest" description="Disordered" evidence="1">
    <location>
        <begin position="136"/>
        <end position="156"/>
    </location>
</feature>
<dbReference type="EMBL" id="CAJNNV010033311">
    <property type="protein sequence ID" value="CAE8643224.1"/>
    <property type="molecule type" value="Genomic_DNA"/>
</dbReference>